<name>A0A7J4ITQ9_9ARCH</name>
<dbReference type="InterPro" id="IPR018076">
    <property type="entry name" value="T2SS_GspF_dom"/>
</dbReference>
<evidence type="ECO:0000256" key="2">
    <source>
        <dbReference type="ARBA" id="ARBA00022475"/>
    </source>
</evidence>
<evidence type="ECO:0000256" key="5">
    <source>
        <dbReference type="ARBA" id="ARBA00023136"/>
    </source>
</evidence>
<dbReference type="InterPro" id="IPR056569">
    <property type="entry name" value="ArlJ-like"/>
</dbReference>
<dbReference type="GO" id="GO:0005886">
    <property type="term" value="C:plasma membrane"/>
    <property type="evidence" value="ECO:0007669"/>
    <property type="project" value="UniProtKB-SubCell"/>
</dbReference>
<evidence type="ECO:0000256" key="6">
    <source>
        <dbReference type="SAM" id="Phobius"/>
    </source>
</evidence>
<dbReference type="Pfam" id="PF00482">
    <property type="entry name" value="T2SSF"/>
    <property type="match status" value="1"/>
</dbReference>
<dbReference type="InterPro" id="IPR042094">
    <property type="entry name" value="T2SS_GspF_sf"/>
</dbReference>
<proteinExistence type="predicted"/>
<dbReference type="Gene3D" id="1.20.81.30">
    <property type="entry name" value="Type II secretion system (T2SS), domain F"/>
    <property type="match status" value="1"/>
</dbReference>
<dbReference type="AlphaFoldDB" id="A0A7J4ITQ9"/>
<dbReference type="Proteomes" id="UP000577419">
    <property type="component" value="Unassembled WGS sequence"/>
</dbReference>
<evidence type="ECO:0000313" key="8">
    <source>
        <dbReference type="EMBL" id="HIH08164.1"/>
    </source>
</evidence>
<keyword evidence="3 6" id="KW-0812">Transmembrane</keyword>
<keyword evidence="5 6" id="KW-0472">Membrane</keyword>
<protein>
    <submittedName>
        <fullName evidence="8">Type II secretion system F family protein</fullName>
    </submittedName>
</protein>
<sequence>MPSIDDLRKKIESKKADIKAPGKDELAEPETVDLEQVEKIVAKMKKKYREQGIEFEEVGGRLSELRGIIAEGEAAKINVQPVEELKEFRSPIIRQLGNFYLSFQFLFKPLTRNLRRFPIAKELAYYLYSANMKFSAQQYLALSVASAAIGLIFGMVIGAIVSFLWAWPIWSALLIGILFFFITLILVMIIPKTIAQRRGDEMSVELPFALRHMATELKAGIGLYKALQAIAQSDYGVLSDEFSRTINEIEEGTDTKDALRHFALRTQSRALRSALFHVIRALKTGGNLSNVMGEIAEDVSFELRMKIRDFAEKMNFFGVIFIFGAIVLPVFVAIIGAVTNAPLGVNFSQAFQLTPQFIIIFYALIMPLVIALLLVYLKFVQPRV</sequence>
<feature type="transmembrane region" description="Helical" evidence="6">
    <location>
        <begin position="139"/>
        <end position="163"/>
    </location>
</feature>
<keyword evidence="4 6" id="KW-1133">Transmembrane helix</keyword>
<feature type="domain" description="Type II secretion system protein GspF" evidence="7">
    <location>
        <begin position="209"/>
        <end position="335"/>
    </location>
</feature>
<gene>
    <name evidence="8" type="ORF">HA237_02210</name>
</gene>
<evidence type="ECO:0000256" key="1">
    <source>
        <dbReference type="ARBA" id="ARBA00004651"/>
    </source>
</evidence>
<dbReference type="EMBL" id="DUFG01000013">
    <property type="protein sequence ID" value="HIH08164.1"/>
    <property type="molecule type" value="Genomic_DNA"/>
</dbReference>
<accession>A0A7J4ITQ9</accession>
<feature type="transmembrane region" description="Helical" evidence="6">
    <location>
        <begin position="169"/>
        <end position="190"/>
    </location>
</feature>
<evidence type="ECO:0000256" key="3">
    <source>
        <dbReference type="ARBA" id="ARBA00022692"/>
    </source>
</evidence>
<comment type="subcellular location">
    <subcellularLocation>
        <location evidence="1">Cell membrane</location>
        <topology evidence="1">Multi-pass membrane protein</topology>
    </subcellularLocation>
</comment>
<keyword evidence="2" id="KW-1003">Cell membrane</keyword>
<feature type="transmembrane region" description="Helical" evidence="6">
    <location>
        <begin position="314"/>
        <end position="337"/>
    </location>
</feature>
<organism evidence="8 9">
    <name type="scientific">Candidatus Iainarchaeum sp</name>
    <dbReference type="NCBI Taxonomy" id="3101447"/>
    <lineage>
        <taxon>Archaea</taxon>
        <taxon>Candidatus Iainarchaeota</taxon>
        <taxon>Candidatus Iainarchaeia</taxon>
        <taxon>Candidatus Iainarchaeales</taxon>
        <taxon>Candidatus Iainarchaeaceae</taxon>
        <taxon>Candidatus Iainarchaeum</taxon>
    </lineage>
</organism>
<evidence type="ECO:0000256" key="4">
    <source>
        <dbReference type="ARBA" id="ARBA00022989"/>
    </source>
</evidence>
<evidence type="ECO:0000313" key="9">
    <source>
        <dbReference type="Proteomes" id="UP000577419"/>
    </source>
</evidence>
<dbReference type="PANTHER" id="PTHR35402">
    <property type="entry name" value="INTEGRAL MEMBRANE PROTEIN-RELATED"/>
    <property type="match status" value="1"/>
</dbReference>
<dbReference type="PANTHER" id="PTHR35402:SF1">
    <property type="entry name" value="TYPE II SECRETION SYSTEM PROTEIN GSPF DOMAIN-CONTAINING PROTEIN"/>
    <property type="match status" value="1"/>
</dbReference>
<comment type="caution">
    <text evidence="8">The sequence shown here is derived from an EMBL/GenBank/DDBJ whole genome shotgun (WGS) entry which is preliminary data.</text>
</comment>
<reference evidence="9" key="1">
    <citation type="journal article" date="2020" name="bioRxiv">
        <title>A rank-normalized archaeal taxonomy based on genome phylogeny resolves widespread incomplete and uneven classifications.</title>
        <authorList>
            <person name="Rinke C."/>
            <person name="Chuvochina M."/>
            <person name="Mussig A.J."/>
            <person name="Chaumeil P.-A."/>
            <person name="Waite D.W."/>
            <person name="Whitman W.B."/>
            <person name="Parks D.H."/>
            <person name="Hugenholtz P."/>
        </authorList>
    </citation>
    <scope>NUCLEOTIDE SEQUENCE [LARGE SCALE GENOMIC DNA]</scope>
</reference>
<evidence type="ECO:0000259" key="7">
    <source>
        <dbReference type="Pfam" id="PF00482"/>
    </source>
</evidence>
<feature type="transmembrane region" description="Helical" evidence="6">
    <location>
        <begin position="357"/>
        <end position="377"/>
    </location>
</feature>